<dbReference type="GO" id="GO:0005829">
    <property type="term" value="C:cytosol"/>
    <property type="evidence" value="ECO:0007669"/>
    <property type="project" value="TreeGrafter"/>
</dbReference>
<dbReference type="PANTHER" id="PTHR10871">
    <property type="entry name" value="30S RIBOSOMAL PROTEIN S13/40S RIBOSOMAL PROTEIN S18"/>
    <property type="match status" value="1"/>
</dbReference>
<dbReference type="SUPFAM" id="SSF46946">
    <property type="entry name" value="S13-like H2TH domain"/>
    <property type="match status" value="1"/>
</dbReference>
<keyword evidence="3 4" id="KW-0687">Ribonucleoprotein</keyword>
<dbReference type="InterPro" id="IPR010979">
    <property type="entry name" value="Ribosomal_uS13-like_H2TH"/>
</dbReference>
<dbReference type="OrthoDB" id="525520at2759"/>
<dbReference type="Gene3D" id="4.10.910.10">
    <property type="entry name" value="30s ribosomal protein s13, domain 2"/>
    <property type="match status" value="1"/>
</dbReference>
<feature type="region of interest" description="Disordered" evidence="5">
    <location>
        <begin position="95"/>
        <end position="126"/>
    </location>
</feature>
<dbReference type="GO" id="GO:0003723">
    <property type="term" value="F:RNA binding"/>
    <property type="evidence" value="ECO:0007669"/>
    <property type="project" value="InterPro"/>
</dbReference>
<dbReference type="Pfam" id="PF00416">
    <property type="entry name" value="Ribosomal_S13"/>
    <property type="match status" value="1"/>
</dbReference>
<gene>
    <name evidence="6" type="ORF">PPROV_001104500</name>
</gene>
<dbReference type="GO" id="GO:0006412">
    <property type="term" value="P:translation"/>
    <property type="evidence" value="ECO:0007669"/>
    <property type="project" value="InterPro"/>
</dbReference>
<evidence type="ECO:0000313" key="7">
    <source>
        <dbReference type="Proteomes" id="UP000660262"/>
    </source>
</evidence>
<organism evidence="6 7">
    <name type="scientific">Pycnococcus provasolii</name>
    <dbReference type="NCBI Taxonomy" id="41880"/>
    <lineage>
        <taxon>Eukaryota</taxon>
        <taxon>Viridiplantae</taxon>
        <taxon>Chlorophyta</taxon>
        <taxon>Pseudoscourfieldiophyceae</taxon>
        <taxon>Pseudoscourfieldiales</taxon>
        <taxon>Pycnococcaceae</taxon>
        <taxon>Pycnococcus</taxon>
    </lineage>
</organism>
<sequence>MAVVGLFRIPDKGTLRHALTSLYGVGRKKANAFCGALGLPHNQLVSETSPATLSSLYHMIDRRKDVEGPLRKQLEERAKLLYDLGTYRGVRRVQGYPVRGQRTKTNAQTAKKMPVPGVSTSERYRG</sequence>
<dbReference type="PROSITE" id="PS50159">
    <property type="entry name" value="RIBOSOMAL_S13_2"/>
    <property type="match status" value="1"/>
</dbReference>
<evidence type="ECO:0000313" key="6">
    <source>
        <dbReference type="EMBL" id="GHP12317.1"/>
    </source>
</evidence>
<evidence type="ECO:0000256" key="2">
    <source>
        <dbReference type="ARBA" id="ARBA00022980"/>
    </source>
</evidence>
<dbReference type="InterPro" id="IPR001892">
    <property type="entry name" value="Ribosomal_uS13"/>
</dbReference>
<dbReference type="Gene3D" id="1.10.8.50">
    <property type="match status" value="1"/>
</dbReference>
<keyword evidence="7" id="KW-1185">Reference proteome</keyword>
<dbReference type="PANTHER" id="PTHR10871:SF1">
    <property type="entry name" value="SMALL RIBOSOMAL SUBUNIT PROTEIN US13M"/>
    <property type="match status" value="1"/>
</dbReference>
<dbReference type="GO" id="GO:0003735">
    <property type="term" value="F:structural constituent of ribosome"/>
    <property type="evidence" value="ECO:0007669"/>
    <property type="project" value="InterPro"/>
</dbReference>
<comment type="similarity">
    <text evidence="1 4">Belongs to the universal ribosomal protein uS13 family.</text>
</comment>
<protein>
    <recommendedName>
        <fullName evidence="8">30S ribosomal protein S13</fullName>
    </recommendedName>
</protein>
<evidence type="ECO:0008006" key="8">
    <source>
        <dbReference type="Google" id="ProtNLM"/>
    </source>
</evidence>
<evidence type="ECO:0000256" key="3">
    <source>
        <dbReference type="ARBA" id="ARBA00023274"/>
    </source>
</evidence>
<reference evidence="6" key="1">
    <citation type="submission" date="2020-10" db="EMBL/GenBank/DDBJ databases">
        <title>Unveiling of a novel bifunctional photoreceptor, Dualchrome1, isolated from a cosmopolitan green alga.</title>
        <authorList>
            <person name="Suzuki S."/>
            <person name="Kawachi M."/>
        </authorList>
    </citation>
    <scope>NUCLEOTIDE SEQUENCE</scope>
    <source>
        <strain evidence="6">NIES 2893</strain>
    </source>
</reference>
<evidence type="ECO:0000256" key="1">
    <source>
        <dbReference type="ARBA" id="ARBA00008080"/>
    </source>
</evidence>
<evidence type="ECO:0000256" key="5">
    <source>
        <dbReference type="SAM" id="MobiDB-lite"/>
    </source>
</evidence>
<dbReference type="InterPro" id="IPR027437">
    <property type="entry name" value="Rbsml_uS13_C"/>
</dbReference>
<keyword evidence="2 4" id="KW-0689">Ribosomal protein</keyword>
<dbReference type="EMBL" id="BNJQ01000040">
    <property type="protein sequence ID" value="GHP12317.1"/>
    <property type="molecule type" value="Genomic_DNA"/>
</dbReference>
<dbReference type="PIRSF" id="PIRSF002134">
    <property type="entry name" value="Ribosomal_S13"/>
    <property type="match status" value="1"/>
</dbReference>
<comment type="caution">
    <text evidence="6">The sequence shown here is derived from an EMBL/GenBank/DDBJ whole genome shotgun (WGS) entry which is preliminary data.</text>
</comment>
<dbReference type="GO" id="GO:0015935">
    <property type="term" value="C:small ribosomal subunit"/>
    <property type="evidence" value="ECO:0007669"/>
    <property type="project" value="TreeGrafter"/>
</dbReference>
<proteinExistence type="inferred from homology"/>
<accession>A0A830I5F6</accession>
<evidence type="ECO:0000256" key="4">
    <source>
        <dbReference type="RuleBase" id="RU003830"/>
    </source>
</evidence>
<dbReference type="Proteomes" id="UP000660262">
    <property type="component" value="Unassembled WGS sequence"/>
</dbReference>
<name>A0A830I5F6_9CHLO</name>
<dbReference type="AlphaFoldDB" id="A0A830I5F6"/>